<dbReference type="RefSeq" id="WP_126504763.1">
    <property type="nucleotide sequence ID" value="NZ_RXNV01000002.1"/>
</dbReference>
<evidence type="ECO:0000313" key="2">
    <source>
        <dbReference type="EMBL" id="RTR33205.1"/>
    </source>
</evidence>
<keyword evidence="1" id="KW-0732">Signal</keyword>
<dbReference type="Gene3D" id="3.40.50.1460">
    <property type="match status" value="1"/>
</dbReference>
<dbReference type="OrthoDB" id="6382385at2"/>
<proteinExistence type="predicted"/>
<keyword evidence="3" id="KW-1185">Reference proteome</keyword>
<evidence type="ECO:0000256" key="1">
    <source>
        <dbReference type="SAM" id="SignalP"/>
    </source>
</evidence>
<dbReference type="EMBL" id="RXNV01000002">
    <property type="protein sequence ID" value="RTR33205.1"/>
    <property type="molecule type" value="Genomic_DNA"/>
</dbReference>
<reference evidence="2 3" key="1">
    <citation type="submission" date="2018-12" db="EMBL/GenBank/DDBJ databases">
        <authorList>
            <person name="Yu L."/>
        </authorList>
    </citation>
    <scope>NUCLEOTIDE SEQUENCE [LARGE SCALE GENOMIC DNA]</scope>
    <source>
        <strain evidence="2 3">HAW-EB5</strain>
    </source>
</reference>
<organism evidence="2 3">
    <name type="scientific">Shewanella atlantica</name>
    <dbReference type="NCBI Taxonomy" id="271099"/>
    <lineage>
        <taxon>Bacteria</taxon>
        <taxon>Pseudomonadati</taxon>
        <taxon>Pseudomonadota</taxon>
        <taxon>Gammaproteobacteria</taxon>
        <taxon>Alteromonadales</taxon>
        <taxon>Shewanellaceae</taxon>
        <taxon>Shewanella</taxon>
    </lineage>
</organism>
<feature type="signal peptide" evidence="1">
    <location>
        <begin position="1"/>
        <end position="20"/>
    </location>
</feature>
<feature type="chain" id="PRO_5018700335" evidence="1">
    <location>
        <begin position="21"/>
        <end position="604"/>
    </location>
</feature>
<dbReference type="Proteomes" id="UP000282060">
    <property type="component" value="Unassembled WGS sequence"/>
</dbReference>
<protein>
    <submittedName>
        <fullName evidence="2">Caspase family protein</fullName>
    </submittedName>
</protein>
<comment type="caution">
    <text evidence="2">The sequence shown here is derived from an EMBL/GenBank/DDBJ whole genome shotgun (WGS) entry which is preliminary data.</text>
</comment>
<gene>
    <name evidence="2" type="ORF">EKG39_05510</name>
</gene>
<sequence>MRVSAAALCVISFFSSQAFASTDKFIYQDLGKPNICGQSSATVWDVNGGELIVDGVPEVYQGAYVKEKNVTRDVSTIAILNGENPEVVNQLRMVANPACGTEPTFERINLLAQYYRQQSTNIDPSLVPAEISPPDLPLPPVIEKDQFETKVQFQARVNLAMAERDKLIASAQQKYRSDVTARNNLLEELTRRQSHLVGAATDNPIYFYGQAFQAVMGKPVFTPKSYDAERQVMFFDFKAETADYKHSVAVNVPQQQAKAVFNAAELYEPQLHYEMEGDSLKLTAVSLKVGEETFKGSQTDESFQAESISVALVDDKKIDTDGIQLKLQNPNLVDKFQLKAVMQQSETELGDELLTQLSSVDAIAEDKTKWLFNIAIEKYDNTDDVIYSRRSGEAVSLAANKLLGVPQRHIYALYDEQATSGAIKDKLKLMLSHVKPQDTVYFYYNGHGIPALPDNDPYILPHDKIPDFIKDDSYFRLNNIYQLLSKSNAKSVVAFVDSCFSGATDGVSVIKGVAASRLVPKKVGIDDTKMAVLTAGRNKEYSNMYADKGHRLFSYYLVQEWLNGTRQLTELHNVVSGKVQARSFEMGDLKQQHPEMYGNPNITL</sequence>
<accession>A0A3S0KS83</accession>
<dbReference type="AlphaFoldDB" id="A0A3S0KS83"/>
<evidence type="ECO:0000313" key="3">
    <source>
        <dbReference type="Proteomes" id="UP000282060"/>
    </source>
</evidence>
<name>A0A3S0KS83_9GAMM</name>